<evidence type="ECO:0000256" key="1">
    <source>
        <dbReference type="SAM" id="Phobius"/>
    </source>
</evidence>
<proteinExistence type="predicted"/>
<evidence type="ECO:0000259" key="2">
    <source>
        <dbReference type="Pfam" id="PF01757"/>
    </source>
</evidence>
<dbReference type="RefSeq" id="WP_008353393.1">
    <property type="nucleotide sequence ID" value="NZ_CP084284.1"/>
</dbReference>
<feature type="transmembrane region" description="Helical" evidence="1">
    <location>
        <begin position="197"/>
        <end position="213"/>
    </location>
</feature>
<feature type="transmembrane region" description="Helical" evidence="1">
    <location>
        <begin position="166"/>
        <end position="185"/>
    </location>
</feature>
<feature type="domain" description="Acyltransferase 3" evidence="2">
    <location>
        <begin position="7"/>
        <end position="302"/>
    </location>
</feature>
<feature type="transmembrane region" description="Helical" evidence="1">
    <location>
        <begin position="72"/>
        <end position="91"/>
    </location>
</feature>
<keyword evidence="1" id="KW-1133">Transmembrane helix</keyword>
<feature type="transmembrane region" description="Helical" evidence="1">
    <location>
        <begin position="7"/>
        <end position="25"/>
    </location>
</feature>
<dbReference type="GO" id="GO:0016747">
    <property type="term" value="F:acyltransferase activity, transferring groups other than amino-acyl groups"/>
    <property type="evidence" value="ECO:0007669"/>
    <property type="project" value="InterPro"/>
</dbReference>
<dbReference type="EMBL" id="JFHD01000007">
    <property type="protein sequence ID" value="KDR31032.1"/>
    <property type="molecule type" value="Genomic_DNA"/>
</dbReference>
<feature type="transmembrane region" description="Helical" evidence="1">
    <location>
        <begin position="225"/>
        <end position="243"/>
    </location>
</feature>
<evidence type="ECO:0000313" key="4">
    <source>
        <dbReference type="Proteomes" id="UP000027451"/>
    </source>
</evidence>
<protein>
    <recommendedName>
        <fullName evidence="2">Acyltransferase 3 domain-containing protein</fullName>
    </recommendedName>
</protein>
<dbReference type="Pfam" id="PF01757">
    <property type="entry name" value="Acyl_transf_3"/>
    <property type="match status" value="1"/>
</dbReference>
<dbReference type="Proteomes" id="UP000027451">
    <property type="component" value="Unassembled WGS sequence"/>
</dbReference>
<evidence type="ECO:0000313" key="3">
    <source>
        <dbReference type="EMBL" id="KDR31032.1"/>
    </source>
</evidence>
<dbReference type="InterPro" id="IPR052734">
    <property type="entry name" value="Nod_factor_acetyltransferase"/>
</dbReference>
<feature type="transmembrane region" description="Helical" evidence="1">
    <location>
        <begin position="286"/>
        <end position="304"/>
    </location>
</feature>
<accession>A0A656QL28</accession>
<dbReference type="PANTHER" id="PTHR37312:SF1">
    <property type="entry name" value="MEMBRANE-BOUND ACYLTRANSFERASE YKRP-RELATED"/>
    <property type="match status" value="1"/>
</dbReference>
<feature type="transmembrane region" description="Helical" evidence="1">
    <location>
        <begin position="111"/>
        <end position="134"/>
    </location>
</feature>
<reference evidence="3 4" key="1">
    <citation type="submission" date="2014-03" db="EMBL/GenBank/DDBJ databases">
        <title>Draft Genome Sequences of Four Burkholderia Strains.</title>
        <authorList>
            <person name="Liu X.Y."/>
            <person name="Li C.X."/>
            <person name="Xu J.H."/>
        </authorList>
    </citation>
    <scope>NUCLEOTIDE SEQUENCE [LARGE SCALE GENOMIC DNA]</scope>
    <source>
        <strain evidence="3 4">OP-1</strain>
    </source>
</reference>
<dbReference type="InterPro" id="IPR002656">
    <property type="entry name" value="Acyl_transf_3_dom"/>
</dbReference>
<feature type="transmembrane region" description="Helical" evidence="1">
    <location>
        <begin position="141"/>
        <end position="160"/>
    </location>
</feature>
<sequence length="327" mass="36200">MDLRNRTIDAARGIGIVLVVLGHAIGLPEWLFRVIYSCHMPLFFFLSGYLFNGKRGPLEVMRRNSRRLLMPYAVAAAIAIFPSILFGNTTSLSQFFVQLGGTAYSIPRSNLTFYCTPLWFLTCLFCTEAMYAALTRYARHVVHVVIAASLVVGCTLMAFVKGFSPWNIKIAFVALFYFHLGFVAAESKMLDGRRFPAWTLPLCALGWIIASLWNPKAANLAGETIGNPALFLLASICGIWALARLARLTATSRALSFLGKNTLPIFAFNYPLNLFAQWLFAPTTPWFVFAASEMALAVGFVFLLRRIPAIARVFSIESGQRASPTAV</sequence>
<feature type="transmembrane region" description="Helical" evidence="1">
    <location>
        <begin position="31"/>
        <end position="51"/>
    </location>
</feature>
<dbReference type="AlphaFoldDB" id="A0A656QL28"/>
<keyword evidence="1" id="KW-0812">Transmembrane</keyword>
<gene>
    <name evidence="3" type="ORF">BG60_34815</name>
</gene>
<dbReference type="OrthoDB" id="9814956at2"/>
<keyword evidence="4" id="KW-1185">Reference proteome</keyword>
<feature type="transmembrane region" description="Helical" evidence="1">
    <location>
        <begin position="263"/>
        <end position="280"/>
    </location>
</feature>
<comment type="caution">
    <text evidence="3">The sequence shown here is derived from an EMBL/GenBank/DDBJ whole genome shotgun (WGS) entry which is preliminary data.</text>
</comment>
<organism evidence="3 4">
    <name type="scientific">Caballeronia zhejiangensis</name>
    <dbReference type="NCBI Taxonomy" id="871203"/>
    <lineage>
        <taxon>Bacteria</taxon>
        <taxon>Pseudomonadati</taxon>
        <taxon>Pseudomonadota</taxon>
        <taxon>Betaproteobacteria</taxon>
        <taxon>Burkholderiales</taxon>
        <taxon>Burkholderiaceae</taxon>
        <taxon>Caballeronia</taxon>
    </lineage>
</organism>
<name>A0A656QL28_9BURK</name>
<keyword evidence="1" id="KW-0472">Membrane</keyword>
<dbReference type="PANTHER" id="PTHR37312">
    <property type="entry name" value="MEMBRANE-BOUND ACYLTRANSFERASE YKRP-RELATED"/>
    <property type="match status" value="1"/>
</dbReference>